<evidence type="ECO:0000259" key="8">
    <source>
        <dbReference type="Pfam" id="PF02770"/>
    </source>
</evidence>
<evidence type="ECO:0000256" key="5">
    <source>
        <dbReference type="ARBA" id="ARBA00023002"/>
    </source>
</evidence>
<evidence type="ECO:0000256" key="4">
    <source>
        <dbReference type="ARBA" id="ARBA00022827"/>
    </source>
</evidence>
<dbReference type="Pfam" id="PF00441">
    <property type="entry name" value="Acyl-CoA_dh_1"/>
    <property type="match status" value="1"/>
</dbReference>
<dbReference type="InterPro" id="IPR037069">
    <property type="entry name" value="AcylCoA_DH/ox_N_sf"/>
</dbReference>
<dbReference type="InterPro" id="IPR006091">
    <property type="entry name" value="Acyl-CoA_Oxase/DH_mid-dom"/>
</dbReference>
<dbReference type="SUPFAM" id="SSF56645">
    <property type="entry name" value="Acyl-CoA dehydrogenase NM domain-like"/>
    <property type="match status" value="1"/>
</dbReference>
<keyword evidence="3 6" id="KW-0285">Flavoprotein</keyword>
<dbReference type="InterPro" id="IPR009100">
    <property type="entry name" value="AcylCoA_DH/oxidase_NM_dom_sf"/>
</dbReference>
<keyword evidence="4 6" id="KW-0274">FAD</keyword>
<reference evidence="10 11" key="1">
    <citation type="submission" date="2017-05" db="EMBL/GenBank/DDBJ databases">
        <title>Genomic insights into alkan degradation activity of Oleiphilus messinensis.</title>
        <authorList>
            <person name="Kozyavkin S.A."/>
            <person name="Slesarev A.I."/>
            <person name="Golyshin P.N."/>
            <person name="Korzhenkov A."/>
            <person name="Golyshina O.N."/>
            <person name="Toshchakov S.V."/>
        </authorList>
    </citation>
    <scope>NUCLEOTIDE SEQUENCE [LARGE SCALE GENOMIC DNA]</scope>
    <source>
        <strain evidence="10 11">ME102</strain>
    </source>
</reference>
<name>A0A1Y0I4A5_9GAMM</name>
<evidence type="ECO:0000313" key="11">
    <source>
        <dbReference type="Proteomes" id="UP000196027"/>
    </source>
</evidence>
<dbReference type="FunFam" id="2.40.110.10:FF:000002">
    <property type="entry name" value="Acyl-CoA dehydrogenase fadE12"/>
    <property type="match status" value="1"/>
</dbReference>
<dbReference type="EMBL" id="CP021425">
    <property type="protein sequence ID" value="ARU55070.1"/>
    <property type="molecule type" value="Genomic_DNA"/>
</dbReference>
<evidence type="ECO:0000256" key="3">
    <source>
        <dbReference type="ARBA" id="ARBA00022630"/>
    </source>
</evidence>
<dbReference type="Pfam" id="PF02771">
    <property type="entry name" value="Acyl-CoA_dh_N"/>
    <property type="match status" value="1"/>
</dbReference>
<evidence type="ECO:0000259" key="7">
    <source>
        <dbReference type="Pfam" id="PF00441"/>
    </source>
</evidence>
<keyword evidence="5 6" id="KW-0560">Oxidoreductase</keyword>
<feature type="domain" description="Acyl-CoA oxidase/dehydrogenase middle" evidence="8">
    <location>
        <begin position="130"/>
        <end position="224"/>
    </location>
</feature>
<evidence type="ECO:0000259" key="9">
    <source>
        <dbReference type="Pfam" id="PF02771"/>
    </source>
</evidence>
<dbReference type="InterPro" id="IPR013786">
    <property type="entry name" value="AcylCoA_DH/ox_N"/>
</dbReference>
<dbReference type="PROSITE" id="PS00073">
    <property type="entry name" value="ACYL_COA_DH_2"/>
    <property type="match status" value="1"/>
</dbReference>
<dbReference type="AlphaFoldDB" id="A0A1Y0I4A5"/>
<dbReference type="Gene3D" id="1.20.140.10">
    <property type="entry name" value="Butyryl-CoA Dehydrogenase, subunit A, domain 3"/>
    <property type="match status" value="1"/>
</dbReference>
<evidence type="ECO:0000256" key="6">
    <source>
        <dbReference type="RuleBase" id="RU362125"/>
    </source>
</evidence>
<sequence length="386" mass="42599">MSMPSTQSGTRFTDLHQQVRLTASEFVKRHLLPHIQDWEEQGEFPREIYRLAGEAGLLGIGYPERFGGTGENDVFMKLAASEEMMRCTSGGLMASLFSHDIALPPIVNWAKPEIQEKVVPEVLRGEKIAALAITEPGAGSDVANIQTRAVKKDGFYHVTGNKMFITSGVRADYYTVAVRTGGPGYTGISLLLIEKGTPGFQVSKSLKKTGWWASDTAELSFDDCKVPEQNLIGGENAGFIIIMQNFLRERLALSAMAYMTAEIAYEAARDYAKQRKAFGREIMGFQVTRHKLVDMATQVDIAKEYCYQVAEKIQNGTAPIEQVAMAKNFSTQIAESVTREAVQIFGGMGYMRESVVDRLSRDARILAIGGGTTEVMKELIAKQLKL</sequence>
<evidence type="ECO:0000313" key="10">
    <source>
        <dbReference type="EMBL" id="ARU55070.1"/>
    </source>
</evidence>
<dbReference type="Gene3D" id="2.40.110.10">
    <property type="entry name" value="Butyryl-CoA Dehydrogenase, subunit A, domain 2"/>
    <property type="match status" value="1"/>
</dbReference>
<dbReference type="Gene3D" id="1.10.540.10">
    <property type="entry name" value="Acyl-CoA dehydrogenase/oxidase, N-terminal domain"/>
    <property type="match status" value="1"/>
</dbReference>
<accession>A0A1Y0I4A5</accession>
<feature type="domain" description="Acyl-CoA dehydrogenase/oxidase N-terminal" evidence="9">
    <location>
        <begin position="13"/>
        <end position="126"/>
    </location>
</feature>
<dbReference type="InterPro" id="IPR006089">
    <property type="entry name" value="Acyl-CoA_DH_CS"/>
</dbReference>
<dbReference type="InterPro" id="IPR036250">
    <property type="entry name" value="AcylCo_DH-like_C"/>
</dbReference>
<evidence type="ECO:0000256" key="2">
    <source>
        <dbReference type="ARBA" id="ARBA00009347"/>
    </source>
</evidence>
<dbReference type="PANTHER" id="PTHR43884:SF12">
    <property type="entry name" value="ISOVALERYL-COA DEHYDROGENASE, MITOCHONDRIAL-RELATED"/>
    <property type="match status" value="1"/>
</dbReference>
<dbReference type="Proteomes" id="UP000196027">
    <property type="component" value="Chromosome"/>
</dbReference>
<dbReference type="Pfam" id="PF02770">
    <property type="entry name" value="Acyl-CoA_dh_M"/>
    <property type="match status" value="1"/>
</dbReference>
<dbReference type="InterPro" id="IPR046373">
    <property type="entry name" value="Acyl-CoA_Oxase/DH_mid-dom_sf"/>
</dbReference>
<organism evidence="10 11">
    <name type="scientific">Oleiphilus messinensis</name>
    <dbReference type="NCBI Taxonomy" id="141451"/>
    <lineage>
        <taxon>Bacteria</taxon>
        <taxon>Pseudomonadati</taxon>
        <taxon>Pseudomonadota</taxon>
        <taxon>Gammaproteobacteria</taxon>
        <taxon>Oceanospirillales</taxon>
        <taxon>Oleiphilaceae</taxon>
        <taxon>Oleiphilus</taxon>
    </lineage>
</organism>
<dbReference type="GO" id="GO:0050660">
    <property type="term" value="F:flavin adenine dinucleotide binding"/>
    <property type="evidence" value="ECO:0007669"/>
    <property type="project" value="InterPro"/>
</dbReference>
<proteinExistence type="inferred from homology"/>
<comment type="similarity">
    <text evidence="2 6">Belongs to the acyl-CoA dehydrogenase family.</text>
</comment>
<dbReference type="FunFam" id="1.20.140.10:FF:000001">
    <property type="entry name" value="Acyl-CoA dehydrogenase"/>
    <property type="match status" value="1"/>
</dbReference>
<protein>
    <submittedName>
        <fullName evidence="10">Long-chain specific acyl-CoA dehydrogenase</fullName>
    </submittedName>
</protein>
<dbReference type="SUPFAM" id="SSF47203">
    <property type="entry name" value="Acyl-CoA dehydrogenase C-terminal domain-like"/>
    <property type="match status" value="1"/>
</dbReference>
<evidence type="ECO:0000256" key="1">
    <source>
        <dbReference type="ARBA" id="ARBA00001974"/>
    </source>
</evidence>
<gene>
    <name evidence="10" type="ORF">OLMES_0983</name>
</gene>
<dbReference type="InterPro" id="IPR009075">
    <property type="entry name" value="AcylCo_DH/oxidase_C"/>
</dbReference>
<dbReference type="KEGG" id="ome:OLMES_0983"/>
<keyword evidence="11" id="KW-1185">Reference proteome</keyword>
<dbReference type="PANTHER" id="PTHR43884">
    <property type="entry name" value="ACYL-COA DEHYDROGENASE"/>
    <property type="match status" value="1"/>
</dbReference>
<comment type="cofactor">
    <cofactor evidence="1 6">
        <name>FAD</name>
        <dbReference type="ChEBI" id="CHEBI:57692"/>
    </cofactor>
</comment>
<dbReference type="GO" id="GO:0003995">
    <property type="term" value="F:acyl-CoA dehydrogenase activity"/>
    <property type="evidence" value="ECO:0007669"/>
    <property type="project" value="InterPro"/>
</dbReference>
<feature type="domain" description="Acyl-CoA dehydrogenase/oxidase C-terminal" evidence="7">
    <location>
        <begin position="236"/>
        <end position="384"/>
    </location>
</feature>
<dbReference type="RefSeq" id="WP_232465263.1">
    <property type="nucleotide sequence ID" value="NZ_CP021425.1"/>
</dbReference>